<evidence type="ECO:0000256" key="1">
    <source>
        <dbReference type="SAM" id="Phobius"/>
    </source>
</evidence>
<proteinExistence type="predicted"/>
<protein>
    <recommendedName>
        <fullName evidence="4">Integral membrane protein</fullName>
    </recommendedName>
</protein>
<keyword evidence="1" id="KW-1133">Transmembrane helix</keyword>
<keyword evidence="1" id="KW-0472">Membrane</keyword>
<feature type="transmembrane region" description="Helical" evidence="1">
    <location>
        <begin position="20"/>
        <end position="50"/>
    </location>
</feature>
<dbReference type="Proteomes" id="UP001501455">
    <property type="component" value="Unassembled WGS sequence"/>
</dbReference>
<accession>A0ABP6U4C2</accession>
<evidence type="ECO:0000313" key="3">
    <source>
        <dbReference type="Proteomes" id="UP001501455"/>
    </source>
</evidence>
<comment type="caution">
    <text evidence="2">The sequence shown here is derived from an EMBL/GenBank/DDBJ whole genome shotgun (WGS) entry which is preliminary data.</text>
</comment>
<evidence type="ECO:0000313" key="2">
    <source>
        <dbReference type="EMBL" id="GAA3502533.1"/>
    </source>
</evidence>
<gene>
    <name evidence="2" type="ORF">GCM10019016_096420</name>
</gene>
<organism evidence="2 3">
    <name type="scientific">Streptomyces prasinosporus</name>
    <dbReference type="NCBI Taxonomy" id="68256"/>
    <lineage>
        <taxon>Bacteria</taxon>
        <taxon>Bacillati</taxon>
        <taxon>Actinomycetota</taxon>
        <taxon>Actinomycetes</taxon>
        <taxon>Kitasatosporales</taxon>
        <taxon>Streptomycetaceae</taxon>
        <taxon>Streptomyces</taxon>
        <taxon>Streptomyces albogriseolus group</taxon>
    </lineage>
</organism>
<evidence type="ECO:0008006" key="4">
    <source>
        <dbReference type="Google" id="ProtNLM"/>
    </source>
</evidence>
<reference evidence="3" key="1">
    <citation type="journal article" date="2019" name="Int. J. Syst. Evol. Microbiol.">
        <title>The Global Catalogue of Microorganisms (GCM) 10K type strain sequencing project: providing services to taxonomists for standard genome sequencing and annotation.</title>
        <authorList>
            <consortium name="The Broad Institute Genomics Platform"/>
            <consortium name="The Broad Institute Genome Sequencing Center for Infectious Disease"/>
            <person name="Wu L."/>
            <person name="Ma J."/>
        </authorList>
    </citation>
    <scope>NUCLEOTIDE SEQUENCE [LARGE SCALE GENOMIC DNA]</scope>
    <source>
        <strain evidence="3">JCM 4816</strain>
    </source>
</reference>
<keyword evidence="3" id="KW-1185">Reference proteome</keyword>
<dbReference type="EMBL" id="BAAAXF010000069">
    <property type="protein sequence ID" value="GAA3502533.1"/>
    <property type="molecule type" value="Genomic_DNA"/>
</dbReference>
<keyword evidence="1" id="KW-0812">Transmembrane</keyword>
<sequence length="68" mass="7419">MAAKEATHMSKNAKIAAGGVAVGLILLIWLPWWAALLIILGVPAAAYLTLDPSQRQRLRRATRKELGR</sequence>
<name>A0ABP6U4C2_9ACTN</name>